<evidence type="ECO:0000313" key="13">
    <source>
        <dbReference type="Proteomes" id="UP000516369"/>
    </source>
</evidence>
<keyword evidence="6 11" id="KW-0812">Transmembrane</keyword>
<dbReference type="GO" id="GO:0005886">
    <property type="term" value="C:plasma membrane"/>
    <property type="evidence" value="ECO:0007669"/>
    <property type="project" value="UniProtKB-SubCell"/>
</dbReference>
<evidence type="ECO:0000313" key="12">
    <source>
        <dbReference type="EMBL" id="QNT70513.1"/>
    </source>
</evidence>
<keyword evidence="10 11" id="KW-0472">Membrane</keyword>
<gene>
    <name evidence="12" type="ORF">HQ394_15710</name>
</gene>
<keyword evidence="3" id="KW-0813">Transport</keyword>
<dbReference type="EMBL" id="CP053923">
    <property type="protein sequence ID" value="QNT70513.1"/>
    <property type="molecule type" value="Genomic_DNA"/>
</dbReference>
<evidence type="ECO:0000256" key="4">
    <source>
        <dbReference type="ARBA" id="ARBA00022475"/>
    </source>
</evidence>
<feature type="transmembrane region" description="Helical" evidence="11">
    <location>
        <begin position="277"/>
        <end position="296"/>
    </location>
</feature>
<dbReference type="InterPro" id="IPR002523">
    <property type="entry name" value="MgTranspt_CorA/ZnTranspt_ZntB"/>
</dbReference>
<evidence type="ECO:0000256" key="8">
    <source>
        <dbReference type="ARBA" id="ARBA00022989"/>
    </source>
</evidence>
<dbReference type="GO" id="GO:0050897">
    <property type="term" value="F:cobalt ion binding"/>
    <property type="evidence" value="ECO:0007669"/>
    <property type="project" value="TreeGrafter"/>
</dbReference>
<keyword evidence="4" id="KW-1003">Cell membrane</keyword>
<evidence type="ECO:0000256" key="7">
    <source>
        <dbReference type="ARBA" id="ARBA00022833"/>
    </source>
</evidence>
<sequence>MNKTDYVLQAGLEPGLRFASLLDGRGGCIDLGWEEVERWRSEHGFLWIHLERDTPQATAWIQGKSGVDPLVAEALLADDLRPRVEAFDDGLLVVLRGINLAEREEVELVPIHMWIDEHRLISLRDKDHALCALRDIRLMLKAGRGPRKAGLLLVQIAEKVERDLEPVLDQLDAQVEQMEDEIIGKAAAELRHTLADLRRRSVHLRRYLGPQREALYRLRNEDTPIIDDRDRMRLRSVIDRVARHLEDLDAFRDRTTILHEDLAAQLSESIAKTSNRLTGLAALLLPPGLIAGMLGANIGGIPGQSDPYAFLEMIGLVALVAGIQWVILRRMRWL</sequence>
<name>A0A7H1N477_9PROT</name>
<evidence type="ECO:0000256" key="5">
    <source>
        <dbReference type="ARBA" id="ARBA00022519"/>
    </source>
</evidence>
<keyword evidence="7" id="KW-0862">Zinc</keyword>
<dbReference type="InterPro" id="IPR045863">
    <property type="entry name" value="CorA_TM1_TM2"/>
</dbReference>
<dbReference type="GO" id="GO:0015087">
    <property type="term" value="F:cobalt ion transmembrane transporter activity"/>
    <property type="evidence" value="ECO:0007669"/>
    <property type="project" value="TreeGrafter"/>
</dbReference>
<dbReference type="Gene3D" id="3.30.460.20">
    <property type="entry name" value="CorA soluble domain-like"/>
    <property type="match status" value="1"/>
</dbReference>
<feature type="transmembrane region" description="Helical" evidence="11">
    <location>
        <begin position="308"/>
        <end position="328"/>
    </location>
</feature>
<protein>
    <submittedName>
        <fullName evidence="12">Zinc transporter ZntB</fullName>
    </submittedName>
</protein>
<evidence type="ECO:0000256" key="10">
    <source>
        <dbReference type="ARBA" id="ARBA00023136"/>
    </source>
</evidence>
<organism evidence="12 13">
    <name type="scientific">Defluviicoccus vanus</name>
    <dbReference type="NCBI Taxonomy" id="111831"/>
    <lineage>
        <taxon>Bacteria</taxon>
        <taxon>Pseudomonadati</taxon>
        <taxon>Pseudomonadota</taxon>
        <taxon>Alphaproteobacteria</taxon>
        <taxon>Rhodospirillales</taxon>
        <taxon>Rhodospirillaceae</taxon>
        <taxon>Defluviicoccus</taxon>
    </lineage>
</organism>
<dbReference type="Pfam" id="PF01544">
    <property type="entry name" value="CorA"/>
    <property type="match status" value="1"/>
</dbReference>
<dbReference type="GO" id="GO:0000287">
    <property type="term" value="F:magnesium ion binding"/>
    <property type="evidence" value="ECO:0007669"/>
    <property type="project" value="TreeGrafter"/>
</dbReference>
<accession>A0A7H1N477</accession>
<dbReference type="RefSeq" id="WP_190260991.1">
    <property type="nucleotide sequence ID" value="NZ_CP053923.1"/>
</dbReference>
<dbReference type="SUPFAM" id="SSF143865">
    <property type="entry name" value="CorA soluble domain-like"/>
    <property type="match status" value="1"/>
</dbReference>
<evidence type="ECO:0000256" key="6">
    <source>
        <dbReference type="ARBA" id="ARBA00022692"/>
    </source>
</evidence>
<keyword evidence="5" id="KW-0997">Cell inner membrane</keyword>
<dbReference type="Proteomes" id="UP000516369">
    <property type="component" value="Chromosome"/>
</dbReference>
<dbReference type="PANTHER" id="PTHR46494">
    <property type="entry name" value="CORA FAMILY METAL ION TRANSPORTER (EUROFUNG)"/>
    <property type="match status" value="1"/>
</dbReference>
<reference evidence="12 13" key="1">
    <citation type="submission" date="2020-05" db="EMBL/GenBank/DDBJ databases">
        <title>Complete closed genome sequence of Defluviicoccus vanus.</title>
        <authorList>
            <person name="Bessarab I."/>
            <person name="Arumugam K."/>
            <person name="Maszenan A.M."/>
            <person name="Seviour R.J."/>
            <person name="Williams R.B."/>
        </authorList>
    </citation>
    <scope>NUCLEOTIDE SEQUENCE [LARGE SCALE GENOMIC DNA]</scope>
    <source>
        <strain evidence="12 13">Ben 114</strain>
    </source>
</reference>
<comment type="subcellular location">
    <subcellularLocation>
        <location evidence="1">Cell membrane</location>
        <topology evidence="1">Multi-pass membrane protein</topology>
    </subcellularLocation>
</comment>
<dbReference type="Gene3D" id="1.20.58.340">
    <property type="entry name" value="Magnesium transport protein CorA, transmembrane region"/>
    <property type="match status" value="2"/>
</dbReference>
<proteinExistence type="inferred from homology"/>
<dbReference type="KEGG" id="dvn:HQ394_15710"/>
<evidence type="ECO:0000256" key="2">
    <source>
        <dbReference type="ARBA" id="ARBA00009765"/>
    </source>
</evidence>
<dbReference type="AlphaFoldDB" id="A0A7H1N477"/>
<keyword evidence="8 11" id="KW-1133">Transmembrane helix</keyword>
<keyword evidence="13" id="KW-1185">Reference proteome</keyword>
<dbReference type="InterPro" id="IPR045861">
    <property type="entry name" value="CorA_cytoplasmic_dom"/>
</dbReference>
<evidence type="ECO:0000256" key="9">
    <source>
        <dbReference type="ARBA" id="ARBA00023065"/>
    </source>
</evidence>
<evidence type="ECO:0000256" key="11">
    <source>
        <dbReference type="SAM" id="Phobius"/>
    </source>
</evidence>
<evidence type="ECO:0000256" key="3">
    <source>
        <dbReference type="ARBA" id="ARBA00022448"/>
    </source>
</evidence>
<keyword evidence="9" id="KW-0406">Ion transport</keyword>
<dbReference type="GO" id="GO:0015095">
    <property type="term" value="F:magnesium ion transmembrane transporter activity"/>
    <property type="evidence" value="ECO:0007669"/>
    <property type="project" value="TreeGrafter"/>
</dbReference>
<dbReference type="SUPFAM" id="SSF144083">
    <property type="entry name" value="Magnesium transport protein CorA, transmembrane region"/>
    <property type="match status" value="1"/>
</dbReference>
<evidence type="ECO:0000256" key="1">
    <source>
        <dbReference type="ARBA" id="ARBA00004651"/>
    </source>
</evidence>
<comment type="similarity">
    <text evidence="2">Belongs to the CorA metal ion transporter (MIT) (TC 1.A.35) family.</text>
</comment>
<dbReference type="PANTHER" id="PTHR46494:SF3">
    <property type="entry name" value="ZINC TRANSPORT PROTEIN ZNTB"/>
    <property type="match status" value="1"/>
</dbReference>